<dbReference type="Pfam" id="PF14486">
    <property type="entry name" value="DUF4432"/>
    <property type="match status" value="1"/>
</dbReference>
<gene>
    <name evidence="1" type="ORF">DL346_14605</name>
</gene>
<dbReference type="OrthoDB" id="2528227at2"/>
<sequence>MPPSYRKYRNAGCRISDELMFKGYKSLMLENDVLQVILLLDKGGEPVRWLHKPTDTDFIWHTRMGLHSPHPLYPDYQMSYMGGWQEMLPEVSETHYYRGSLVHRGETAVTPWTYECLLDSQEELRVRLTNRLRSLPLVIEKTLTMRIGEASVLVEETVWNEAAVPMEFNWGHHLAYGAPFMDAETIVDFSEGSFVINPVSGKRREWPYAPGDRLETDLSRMAPPGTKKDLLAVETPDGSYRMRNRKVPVTLEVSWDRHIWPYVWYWQNFAADPNAPFFGSEYNIGLEPFNVLPKQTLAEAVASGTALSLEPYGSLSSWLKLNVVEGG</sequence>
<evidence type="ECO:0008006" key="3">
    <source>
        <dbReference type="Google" id="ProtNLM"/>
    </source>
</evidence>
<reference evidence="1 2" key="1">
    <citation type="submission" date="2018-06" db="EMBL/GenBank/DDBJ databases">
        <title>Paenibacillus montanisoli sp. nov., isolated from mountain area soil.</title>
        <authorList>
            <person name="Wu M."/>
        </authorList>
    </citation>
    <scope>NUCLEOTIDE SEQUENCE [LARGE SCALE GENOMIC DNA]</scope>
    <source>
        <strain evidence="1 2">RA17</strain>
    </source>
</reference>
<comment type="caution">
    <text evidence="1">The sequence shown here is derived from an EMBL/GenBank/DDBJ whole genome shotgun (WGS) entry which is preliminary data.</text>
</comment>
<dbReference type="InterPro" id="IPR011013">
    <property type="entry name" value="Gal_mutarotase_sf_dom"/>
</dbReference>
<accession>A0A328U3G0</accession>
<dbReference type="GO" id="GO:0003824">
    <property type="term" value="F:catalytic activity"/>
    <property type="evidence" value="ECO:0007669"/>
    <property type="project" value="InterPro"/>
</dbReference>
<dbReference type="InterPro" id="IPR014718">
    <property type="entry name" value="GH-type_carb-bd"/>
</dbReference>
<protein>
    <recommendedName>
        <fullName evidence="3">DUF4432 domain-containing protein</fullName>
    </recommendedName>
</protein>
<name>A0A328U3G0_9BACL</name>
<dbReference type="AlphaFoldDB" id="A0A328U3G0"/>
<evidence type="ECO:0000313" key="1">
    <source>
        <dbReference type="EMBL" id="RAP76592.1"/>
    </source>
</evidence>
<keyword evidence="2" id="KW-1185">Reference proteome</keyword>
<dbReference type="Proteomes" id="UP000249260">
    <property type="component" value="Unassembled WGS sequence"/>
</dbReference>
<organism evidence="1 2">
    <name type="scientific">Paenibacillus montanisoli</name>
    <dbReference type="NCBI Taxonomy" id="2081970"/>
    <lineage>
        <taxon>Bacteria</taxon>
        <taxon>Bacillati</taxon>
        <taxon>Bacillota</taxon>
        <taxon>Bacilli</taxon>
        <taxon>Bacillales</taxon>
        <taxon>Paenibacillaceae</taxon>
        <taxon>Paenibacillus</taxon>
    </lineage>
</organism>
<dbReference type="InterPro" id="IPR027839">
    <property type="entry name" value="DUF4432"/>
</dbReference>
<dbReference type="EMBL" id="QLUW01000002">
    <property type="protein sequence ID" value="RAP76592.1"/>
    <property type="molecule type" value="Genomic_DNA"/>
</dbReference>
<dbReference type="SUPFAM" id="SSF74650">
    <property type="entry name" value="Galactose mutarotase-like"/>
    <property type="match status" value="1"/>
</dbReference>
<dbReference type="GO" id="GO:0005975">
    <property type="term" value="P:carbohydrate metabolic process"/>
    <property type="evidence" value="ECO:0007669"/>
    <property type="project" value="InterPro"/>
</dbReference>
<dbReference type="GO" id="GO:0030246">
    <property type="term" value="F:carbohydrate binding"/>
    <property type="evidence" value="ECO:0007669"/>
    <property type="project" value="InterPro"/>
</dbReference>
<dbReference type="RefSeq" id="WP_112882810.1">
    <property type="nucleotide sequence ID" value="NZ_QLUW01000002.1"/>
</dbReference>
<dbReference type="Gene3D" id="2.70.98.10">
    <property type="match status" value="1"/>
</dbReference>
<proteinExistence type="predicted"/>
<evidence type="ECO:0000313" key="2">
    <source>
        <dbReference type="Proteomes" id="UP000249260"/>
    </source>
</evidence>